<dbReference type="Proteomes" id="UP001242368">
    <property type="component" value="Unassembled WGS sequence"/>
</dbReference>
<feature type="chain" id="PRO_5047413595" evidence="1">
    <location>
        <begin position="22"/>
        <end position="142"/>
    </location>
</feature>
<reference evidence="3" key="1">
    <citation type="journal article" date="2019" name="Int. J. Syst. Evol. Microbiol.">
        <title>The Global Catalogue of Microorganisms (GCM) 10K type strain sequencing project: providing services to taxonomists for standard genome sequencing and annotation.</title>
        <authorList>
            <consortium name="The Broad Institute Genomics Platform"/>
            <consortium name="The Broad Institute Genome Sequencing Center for Infectious Disease"/>
            <person name="Wu L."/>
            <person name="Ma J."/>
        </authorList>
    </citation>
    <scope>NUCLEOTIDE SEQUENCE [LARGE SCALE GENOMIC DNA]</scope>
    <source>
        <strain evidence="3">CECT 7184</strain>
    </source>
</reference>
<comment type="caution">
    <text evidence="2">The sequence shown here is derived from an EMBL/GenBank/DDBJ whole genome shotgun (WGS) entry which is preliminary data.</text>
</comment>
<gene>
    <name evidence="2" type="ORF">QW060_01175</name>
</gene>
<organism evidence="2 3">
    <name type="scientific">Paenimyroides ceti</name>
    <dbReference type="NCBI Taxonomy" id="395087"/>
    <lineage>
        <taxon>Bacteria</taxon>
        <taxon>Pseudomonadati</taxon>
        <taxon>Bacteroidota</taxon>
        <taxon>Flavobacteriia</taxon>
        <taxon>Flavobacteriales</taxon>
        <taxon>Flavobacteriaceae</taxon>
        <taxon>Paenimyroides</taxon>
    </lineage>
</organism>
<dbReference type="PROSITE" id="PS51257">
    <property type="entry name" value="PROKAR_LIPOPROTEIN"/>
    <property type="match status" value="1"/>
</dbReference>
<proteinExistence type="predicted"/>
<evidence type="ECO:0000256" key="1">
    <source>
        <dbReference type="SAM" id="SignalP"/>
    </source>
</evidence>
<protein>
    <submittedName>
        <fullName evidence="2">Uncharacterized protein</fullName>
    </submittedName>
</protein>
<accession>A0ABT8CMH8</accession>
<dbReference type="EMBL" id="JAUFQU010000001">
    <property type="protein sequence ID" value="MDN3705737.1"/>
    <property type="molecule type" value="Genomic_DNA"/>
</dbReference>
<name>A0ABT8CMH8_9FLAO</name>
<feature type="signal peptide" evidence="1">
    <location>
        <begin position="1"/>
        <end position="21"/>
    </location>
</feature>
<keyword evidence="1" id="KW-0732">Signal</keyword>
<keyword evidence="3" id="KW-1185">Reference proteome</keyword>
<evidence type="ECO:0000313" key="3">
    <source>
        <dbReference type="Proteomes" id="UP001242368"/>
    </source>
</evidence>
<sequence length="142" mass="16376">MKNWIYLFILISSVTFFSSCSDDDSAEKTKIEVNSPTEMQIYKPGDMVYVKYYLKDRVGIYQYNVEIYTDEDVSSYFTVKKEFGFDVLINEFTESFSSLIPLKGTNGQPLSDAVYNVKFTVLNNNNVITTFVRKFKIVTPQG</sequence>
<dbReference type="RefSeq" id="WP_290361892.1">
    <property type="nucleotide sequence ID" value="NZ_JAUFQU010000001.1"/>
</dbReference>
<evidence type="ECO:0000313" key="2">
    <source>
        <dbReference type="EMBL" id="MDN3705737.1"/>
    </source>
</evidence>